<keyword evidence="14" id="KW-1185">Reference proteome</keyword>
<keyword evidence="3 9" id="KW-0645">Protease</keyword>
<dbReference type="EC" id="3.4.23.36" evidence="9"/>
<proteinExistence type="inferred from homology"/>
<reference evidence="13" key="2">
    <citation type="submission" date="2021-04" db="EMBL/GenBank/DDBJ databases">
        <title>Complete Genome and methylome analysis of Thiothrix fructosivorans ATCC 49748.</title>
        <authorList>
            <person name="Fomenkov A."/>
            <person name="Sun L."/>
            <person name="Vincze T."/>
            <person name="Grabovich M.Y."/>
            <person name="Roberts R.J."/>
        </authorList>
    </citation>
    <scope>NUCLEOTIDE SEQUENCE</scope>
    <source>
        <strain evidence="13">ATCC 49748</strain>
    </source>
</reference>
<organism evidence="13">
    <name type="scientific">Thiothrix fructosivorans</name>
    <dbReference type="NCBI Taxonomy" id="111770"/>
    <lineage>
        <taxon>Bacteria</taxon>
        <taxon>Pseudomonadati</taxon>
        <taxon>Pseudomonadota</taxon>
        <taxon>Gammaproteobacteria</taxon>
        <taxon>Thiotrichales</taxon>
        <taxon>Thiotrichaceae</taxon>
        <taxon>Thiothrix</taxon>
    </lineage>
</organism>
<feature type="transmembrane region" description="Helical" evidence="9">
    <location>
        <begin position="100"/>
        <end position="123"/>
    </location>
</feature>
<evidence type="ECO:0000313" key="14">
    <source>
        <dbReference type="Proteomes" id="UP000664466"/>
    </source>
</evidence>
<feature type="active site" evidence="9">
    <location>
        <position position="152"/>
    </location>
</feature>
<comment type="function">
    <text evidence="9 10">This protein specifically catalyzes the removal of signal peptides from prolipoproteins.</text>
</comment>
<evidence type="ECO:0000256" key="2">
    <source>
        <dbReference type="ARBA" id="ARBA00022475"/>
    </source>
</evidence>
<dbReference type="EMBL" id="JAFMPM010000006">
    <property type="protein sequence ID" value="MBO0613064.1"/>
    <property type="molecule type" value="Genomic_DNA"/>
</dbReference>
<keyword evidence="2 9" id="KW-1003">Cell membrane</keyword>
<sequence>MRSFRSLSADTGMLGWLWVSAVVIFLDQLTKWMAESSLVDPGNTFRVLPHLDFTLSYNPGAAFSFLGSQDGWQRWFFATLAVIVCVFIVNWLRRLKKRQVWAAVGLALVLGGAIGNLIDRLLYGKVIDFIAVYFDIPFVMENYHFAIFNVADMAITGGAILLVFLSLFAADEIE</sequence>
<keyword evidence="6 9" id="KW-0378">Hydrolase</keyword>
<dbReference type="Proteomes" id="UP000664466">
    <property type="component" value="Unassembled WGS sequence"/>
</dbReference>
<evidence type="ECO:0000256" key="6">
    <source>
        <dbReference type="ARBA" id="ARBA00022801"/>
    </source>
</evidence>
<dbReference type="GO" id="GO:0004190">
    <property type="term" value="F:aspartic-type endopeptidase activity"/>
    <property type="evidence" value="ECO:0007669"/>
    <property type="project" value="UniProtKB-UniRule"/>
</dbReference>
<reference evidence="12 14" key="1">
    <citation type="submission" date="2021-03" db="EMBL/GenBank/DDBJ databases">
        <title>Draft genome and methylome analysis of Thiotrix fructosivoruns ATCC 49748.</title>
        <authorList>
            <person name="Fomenkov A."/>
            <person name="Grabovich M.Y."/>
            <person name="Roberts R.J."/>
        </authorList>
    </citation>
    <scope>NUCLEOTIDE SEQUENCE [LARGE SCALE GENOMIC DNA]</scope>
    <source>
        <strain evidence="12 14">ATCC 49748</strain>
    </source>
</reference>
<evidence type="ECO:0000313" key="12">
    <source>
        <dbReference type="EMBL" id="MBO0613064.1"/>
    </source>
</evidence>
<feature type="transmembrane region" description="Helical" evidence="9">
    <location>
        <begin position="7"/>
        <end position="26"/>
    </location>
</feature>
<dbReference type="HAMAP" id="MF_00161">
    <property type="entry name" value="LspA"/>
    <property type="match status" value="1"/>
</dbReference>
<evidence type="ECO:0000256" key="8">
    <source>
        <dbReference type="ARBA" id="ARBA00023136"/>
    </source>
</evidence>
<evidence type="ECO:0000256" key="3">
    <source>
        <dbReference type="ARBA" id="ARBA00022670"/>
    </source>
</evidence>
<accession>A0A8B0SK75</accession>
<evidence type="ECO:0000256" key="1">
    <source>
        <dbReference type="ARBA" id="ARBA00006139"/>
    </source>
</evidence>
<keyword evidence="8 9" id="KW-0472">Membrane</keyword>
<evidence type="ECO:0000256" key="7">
    <source>
        <dbReference type="ARBA" id="ARBA00022989"/>
    </source>
</evidence>
<keyword evidence="4 9" id="KW-0812">Transmembrane</keyword>
<evidence type="ECO:0000256" key="5">
    <source>
        <dbReference type="ARBA" id="ARBA00022750"/>
    </source>
</evidence>
<evidence type="ECO:0000256" key="11">
    <source>
        <dbReference type="RuleBase" id="RU004181"/>
    </source>
</evidence>
<keyword evidence="7 9" id="KW-1133">Transmembrane helix</keyword>
<comment type="similarity">
    <text evidence="1 9 11">Belongs to the peptidase A8 family.</text>
</comment>
<dbReference type="NCBIfam" id="TIGR00077">
    <property type="entry name" value="lspA"/>
    <property type="match status" value="1"/>
</dbReference>
<dbReference type="PANTHER" id="PTHR33695">
    <property type="entry name" value="LIPOPROTEIN SIGNAL PEPTIDASE"/>
    <property type="match status" value="1"/>
</dbReference>
<evidence type="ECO:0000256" key="4">
    <source>
        <dbReference type="ARBA" id="ARBA00022692"/>
    </source>
</evidence>
<comment type="catalytic activity">
    <reaction evidence="9 10">
        <text>Release of signal peptides from bacterial membrane prolipoproteins. Hydrolyzes -Xaa-Yaa-Zaa-|-(S,diacylglyceryl)Cys-, in which Xaa is hydrophobic (preferably Leu), and Yaa (Ala or Ser) and Zaa (Gly or Ala) have small, neutral side chains.</text>
        <dbReference type="EC" id="3.4.23.36"/>
    </reaction>
</comment>
<evidence type="ECO:0000256" key="9">
    <source>
        <dbReference type="HAMAP-Rule" id="MF_00161"/>
    </source>
</evidence>
<dbReference type="UniPathway" id="UPA00665"/>
<dbReference type="PROSITE" id="PS00855">
    <property type="entry name" value="SPASE_II"/>
    <property type="match status" value="1"/>
</dbReference>
<comment type="subcellular location">
    <subcellularLocation>
        <location evidence="9">Cell membrane</location>
        <topology evidence="9">Multi-pass membrane protein</topology>
    </subcellularLocation>
</comment>
<dbReference type="GO" id="GO:0006508">
    <property type="term" value="P:proteolysis"/>
    <property type="evidence" value="ECO:0007669"/>
    <property type="project" value="UniProtKB-KW"/>
</dbReference>
<dbReference type="AlphaFoldDB" id="A0A8B0SK75"/>
<protein>
    <recommendedName>
        <fullName evidence="9">Lipoprotein signal peptidase</fullName>
        <ecNumber evidence="9">3.4.23.36</ecNumber>
    </recommendedName>
    <alternativeName>
        <fullName evidence="9">Prolipoprotein signal peptidase</fullName>
    </alternativeName>
    <alternativeName>
        <fullName evidence="9">Signal peptidase II</fullName>
        <shortName evidence="9">SPase II</shortName>
    </alternativeName>
</protein>
<dbReference type="RefSeq" id="WP_207250796.1">
    <property type="nucleotide sequence ID" value="NZ_JAFMPM010000006.1"/>
</dbReference>
<feature type="transmembrane region" description="Helical" evidence="9">
    <location>
        <begin position="75"/>
        <end position="93"/>
    </location>
</feature>
<gene>
    <name evidence="9" type="primary">lspA</name>
    <name evidence="13" type="ORF">J1836_003830</name>
    <name evidence="12" type="ORF">J1836_08995</name>
</gene>
<keyword evidence="13" id="KW-0449">Lipoprotein</keyword>
<evidence type="ECO:0000313" key="13">
    <source>
        <dbReference type="EMBL" id="QTX11491.1"/>
    </source>
</evidence>
<dbReference type="EMBL" id="CP072748">
    <property type="protein sequence ID" value="QTX11491.1"/>
    <property type="molecule type" value="Genomic_DNA"/>
</dbReference>
<name>A0A8B0SK75_9GAMM</name>
<dbReference type="InterPro" id="IPR001872">
    <property type="entry name" value="Peptidase_A8"/>
</dbReference>
<evidence type="ECO:0000256" key="10">
    <source>
        <dbReference type="RuleBase" id="RU000594"/>
    </source>
</evidence>
<dbReference type="Pfam" id="PF01252">
    <property type="entry name" value="Peptidase_A8"/>
    <property type="match status" value="1"/>
</dbReference>
<feature type="active site" evidence="9">
    <location>
        <position position="128"/>
    </location>
</feature>
<keyword evidence="5 9" id="KW-0064">Aspartyl protease</keyword>
<feature type="transmembrane region" description="Helical" evidence="9">
    <location>
        <begin position="143"/>
        <end position="170"/>
    </location>
</feature>
<comment type="pathway">
    <text evidence="9">Protein modification; lipoprotein biosynthesis (signal peptide cleavage).</text>
</comment>
<dbReference type="PRINTS" id="PR00781">
    <property type="entry name" value="LIPOSIGPTASE"/>
</dbReference>
<dbReference type="PANTHER" id="PTHR33695:SF1">
    <property type="entry name" value="LIPOPROTEIN SIGNAL PEPTIDASE"/>
    <property type="match status" value="1"/>
</dbReference>
<dbReference type="GO" id="GO:0005886">
    <property type="term" value="C:plasma membrane"/>
    <property type="evidence" value="ECO:0007669"/>
    <property type="project" value="UniProtKB-SubCell"/>
</dbReference>